<evidence type="ECO:0000256" key="8">
    <source>
        <dbReference type="ARBA" id="ARBA00025018"/>
    </source>
</evidence>
<evidence type="ECO:0000256" key="4">
    <source>
        <dbReference type="ARBA" id="ARBA00023015"/>
    </source>
</evidence>
<dbReference type="Pfam" id="PF01858">
    <property type="entry name" value="RB_A"/>
    <property type="match status" value="1"/>
</dbReference>
<dbReference type="GO" id="GO:0000785">
    <property type="term" value="C:chromatin"/>
    <property type="evidence" value="ECO:0007669"/>
    <property type="project" value="TreeGrafter"/>
</dbReference>
<evidence type="ECO:0000313" key="11">
    <source>
        <dbReference type="EMBL" id="KAK8918797.1"/>
    </source>
</evidence>
<evidence type="ECO:0000256" key="2">
    <source>
        <dbReference type="ARBA" id="ARBA00009475"/>
    </source>
</evidence>
<dbReference type="InterPro" id="IPR002720">
    <property type="entry name" value="RB_A"/>
</dbReference>
<keyword evidence="7" id="KW-0131">Cell cycle</keyword>
<dbReference type="InterPro" id="IPR002719">
    <property type="entry name" value="RB_B"/>
</dbReference>
<dbReference type="GO" id="GO:0030154">
    <property type="term" value="P:cell differentiation"/>
    <property type="evidence" value="ECO:0007669"/>
    <property type="project" value="TreeGrafter"/>
</dbReference>
<sequence>MKFRNFHITTASRLFGKKTDKGVDLLASLCDIYHTSEDELKKTLEKTNKLIVDILNKKPLPAAECRTQNLDHFNIDGLTIFEGLMEENSLQSSLLTLEKDYDDVINTTGELDERVFVSDDDSVLGSGSLSGGAINIASRKSIPDMKSSPAKEIRRPCCLMQSPAPPVNGNHLGNSKRVFDTPVSTAMTTAKWLRTVISPLPSKPNAELHRFLSSCDKDMTNDVVRRANIILVAIFPVSSFGERCGSGNLQGASLMDSIWADQIKLEALKLYYRVLEAMCRKESQKMNGSNLTPLLTNERFHRCMLACSAELVLATHKTVTMMFPAVLKRTGITAFDLSMVMKSFVSHEETLPRELKQHLNSLEERLLESMAWEKGSSMYNSLIVAKPSLSGDINRLGLLAKPMPSLDALASYYNIPAGGLPPLPLHKREIFSDLNSDAPSPKKHCTESRNVLMERSSFASPVKEQTLSVSSPKSKLPPLQSDFASPTRPNPLGGVETCAEICINVFFNKIVKLSAIRIRNLCERLQLSQEMQVRVYWLIQQILSQRTHLFFNRHIDQIILCSFYGVAKISHLDLTFKEIIYNYRKQPQCKPQVFHSVFINWPSTSHNGKKGQEHVDIITFYNGMFIPSIKPLLVKIGSAAGHSKSERPSEISNLDGSIPKSPQISQFPNLPDMSPKKVSAAHNVYVSPLRSSKMDALLSPSSKSNYACVGESTHAYQSPSKDLSAINNRLNSRKVNGRLIFDAISDLVVAGCLGPHNSSSDSFAAAAAAAILKNPVKCEQPDF</sequence>
<name>A0AAP0FWB1_9ASPA</name>
<dbReference type="GO" id="GO:0032875">
    <property type="term" value="P:regulation of DNA endoreduplication"/>
    <property type="evidence" value="ECO:0007669"/>
    <property type="project" value="UniProtKB-ARBA"/>
</dbReference>
<reference evidence="11 12" key="1">
    <citation type="journal article" date="2022" name="Nat. Plants">
        <title>Genomes of leafy and leafless Platanthera orchids illuminate the evolution of mycoheterotrophy.</title>
        <authorList>
            <person name="Li M.H."/>
            <person name="Liu K.W."/>
            <person name="Li Z."/>
            <person name="Lu H.C."/>
            <person name="Ye Q.L."/>
            <person name="Zhang D."/>
            <person name="Wang J.Y."/>
            <person name="Li Y.F."/>
            <person name="Zhong Z.M."/>
            <person name="Liu X."/>
            <person name="Yu X."/>
            <person name="Liu D.K."/>
            <person name="Tu X.D."/>
            <person name="Liu B."/>
            <person name="Hao Y."/>
            <person name="Liao X.Y."/>
            <person name="Jiang Y.T."/>
            <person name="Sun W.H."/>
            <person name="Chen J."/>
            <person name="Chen Y.Q."/>
            <person name="Ai Y."/>
            <person name="Zhai J.W."/>
            <person name="Wu S.S."/>
            <person name="Zhou Z."/>
            <person name="Hsiao Y.Y."/>
            <person name="Wu W.L."/>
            <person name="Chen Y.Y."/>
            <person name="Lin Y.F."/>
            <person name="Hsu J.L."/>
            <person name="Li C.Y."/>
            <person name="Wang Z.W."/>
            <person name="Zhao X."/>
            <person name="Zhong W.Y."/>
            <person name="Ma X.K."/>
            <person name="Ma L."/>
            <person name="Huang J."/>
            <person name="Chen G.Z."/>
            <person name="Huang M.Z."/>
            <person name="Huang L."/>
            <person name="Peng D.H."/>
            <person name="Luo Y.B."/>
            <person name="Zou S.Q."/>
            <person name="Chen S.P."/>
            <person name="Lan S."/>
            <person name="Tsai W.C."/>
            <person name="Van de Peer Y."/>
            <person name="Liu Z.J."/>
        </authorList>
    </citation>
    <scope>NUCLEOTIDE SEQUENCE [LARGE SCALE GENOMIC DNA]</scope>
    <source>
        <strain evidence="11">Lor287</strain>
    </source>
</reference>
<evidence type="ECO:0000313" key="12">
    <source>
        <dbReference type="Proteomes" id="UP001418222"/>
    </source>
</evidence>
<dbReference type="Proteomes" id="UP001418222">
    <property type="component" value="Unassembled WGS sequence"/>
</dbReference>
<comment type="caution">
    <text evidence="11">The sequence shown here is derived from an EMBL/GenBank/DDBJ whole genome shotgun (WGS) entry which is preliminary data.</text>
</comment>
<dbReference type="GO" id="GO:0000977">
    <property type="term" value="F:RNA polymerase II transcription regulatory region sequence-specific DNA binding"/>
    <property type="evidence" value="ECO:0007669"/>
    <property type="project" value="TreeGrafter"/>
</dbReference>
<dbReference type="GO" id="GO:2000134">
    <property type="term" value="P:negative regulation of G1/S transition of mitotic cell cycle"/>
    <property type="evidence" value="ECO:0007669"/>
    <property type="project" value="TreeGrafter"/>
</dbReference>
<feature type="domain" description="Retinoblastoma-associated protein A-box" evidence="10">
    <location>
        <begin position="181"/>
        <end position="382"/>
    </location>
</feature>
<dbReference type="FunFam" id="1.10.472.10:FF:000030">
    <property type="entry name" value="Retinoblastoma-related protein 1"/>
    <property type="match status" value="1"/>
</dbReference>
<dbReference type="InterPro" id="IPR036915">
    <property type="entry name" value="Cyclin-like_sf"/>
</dbReference>
<comment type="similarity">
    <text evidence="2">Belongs to the retinoblastoma protein (RB) family.</text>
</comment>
<dbReference type="GO" id="GO:0005634">
    <property type="term" value="C:nucleus"/>
    <property type="evidence" value="ECO:0007669"/>
    <property type="project" value="UniProtKB-SubCell"/>
</dbReference>
<dbReference type="PANTHER" id="PTHR13742:SF17">
    <property type="entry name" value="RE32990P-RELATED"/>
    <property type="match status" value="1"/>
</dbReference>
<evidence type="ECO:0000259" key="10">
    <source>
        <dbReference type="SMART" id="SM01368"/>
    </source>
</evidence>
<evidence type="ECO:0000256" key="7">
    <source>
        <dbReference type="ARBA" id="ARBA00023306"/>
    </source>
</evidence>
<proteinExistence type="inferred from homology"/>
<gene>
    <name evidence="11" type="primary">Rb1</name>
    <name evidence="11" type="ORF">KSP39_PZI022103</name>
</gene>
<dbReference type="FunFam" id="1.10.472.10:FF:000067">
    <property type="entry name" value="Retinoblastoma-related protein 1"/>
    <property type="match status" value="1"/>
</dbReference>
<evidence type="ECO:0000256" key="3">
    <source>
        <dbReference type="ARBA" id="ARBA00022491"/>
    </source>
</evidence>
<keyword evidence="3" id="KW-0678">Repressor</keyword>
<keyword evidence="5" id="KW-0804">Transcription</keyword>
<comment type="function">
    <text evidence="8">Regulator of biological processes that recruits a histone deacetylase to control gene transcription. May play a role in the entry into mitosis, negatively regulating the cell proliferation. Formation of stable complexes with geminiviridae replication-associated proteins may create a cellular environment which favors viral DNA replication.</text>
</comment>
<dbReference type="InterPro" id="IPR028309">
    <property type="entry name" value="RB_fam"/>
</dbReference>
<evidence type="ECO:0000256" key="6">
    <source>
        <dbReference type="ARBA" id="ARBA00023242"/>
    </source>
</evidence>
<comment type="subcellular location">
    <subcellularLocation>
        <location evidence="1">Nucleus</location>
    </subcellularLocation>
</comment>
<feature type="region of interest" description="Disordered" evidence="9">
    <location>
        <begin position="457"/>
        <end position="483"/>
    </location>
</feature>
<dbReference type="PANTHER" id="PTHR13742">
    <property type="entry name" value="RETINOBLASTOMA-ASSOCIATED PROTEIN RB -RELATED"/>
    <property type="match status" value="1"/>
</dbReference>
<evidence type="ECO:0000256" key="9">
    <source>
        <dbReference type="SAM" id="MobiDB-lite"/>
    </source>
</evidence>
<feature type="compositionally biased region" description="Low complexity" evidence="9">
    <location>
        <begin position="467"/>
        <end position="481"/>
    </location>
</feature>
<evidence type="ECO:0000256" key="5">
    <source>
        <dbReference type="ARBA" id="ARBA00023163"/>
    </source>
</evidence>
<dbReference type="GO" id="GO:0005667">
    <property type="term" value="C:transcription regulator complex"/>
    <property type="evidence" value="ECO:0007669"/>
    <property type="project" value="TreeGrafter"/>
</dbReference>
<keyword evidence="12" id="KW-1185">Reference proteome</keyword>
<feature type="compositionally biased region" description="Polar residues" evidence="9">
    <location>
        <begin position="457"/>
        <end position="466"/>
    </location>
</feature>
<dbReference type="AlphaFoldDB" id="A0AAP0FWB1"/>
<keyword evidence="4" id="KW-0805">Transcription regulation</keyword>
<accession>A0AAP0FWB1</accession>
<dbReference type="SMART" id="SM01368">
    <property type="entry name" value="RB_A"/>
    <property type="match status" value="1"/>
</dbReference>
<dbReference type="Pfam" id="PF01857">
    <property type="entry name" value="RB_B"/>
    <property type="match status" value="1"/>
</dbReference>
<evidence type="ECO:0000256" key="1">
    <source>
        <dbReference type="ARBA" id="ARBA00004123"/>
    </source>
</evidence>
<dbReference type="Gene3D" id="1.10.472.10">
    <property type="entry name" value="Cyclin-like"/>
    <property type="match status" value="2"/>
</dbReference>
<protein>
    <submittedName>
        <fullName evidence="11">Retinoblastoma-related protein</fullName>
    </submittedName>
</protein>
<keyword evidence="6" id="KW-0539">Nucleus</keyword>
<organism evidence="11 12">
    <name type="scientific">Platanthera zijinensis</name>
    <dbReference type="NCBI Taxonomy" id="2320716"/>
    <lineage>
        <taxon>Eukaryota</taxon>
        <taxon>Viridiplantae</taxon>
        <taxon>Streptophyta</taxon>
        <taxon>Embryophyta</taxon>
        <taxon>Tracheophyta</taxon>
        <taxon>Spermatophyta</taxon>
        <taxon>Magnoliopsida</taxon>
        <taxon>Liliopsida</taxon>
        <taxon>Asparagales</taxon>
        <taxon>Orchidaceae</taxon>
        <taxon>Orchidoideae</taxon>
        <taxon>Orchideae</taxon>
        <taxon>Orchidinae</taxon>
        <taxon>Platanthera</taxon>
    </lineage>
</organism>
<dbReference type="EMBL" id="JBBWWQ010000019">
    <property type="protein sequence ID" value="KAK8918797.1"/>
    <property type="molecule type" value="Genomic_DNA"/>
</dbReference>
<dbReference type="GO" id="GO:0006357">
    <property type="term" value="P:regulation of transcription by RNA polymerase II"/>
    <property type="evidence" value="ECO:0007669"/>
    <property type="project" value="InterPro"/>
</dbReference>
<dbReference type="SUPFAM" id="SSF47954">
    <property type="entry name" value="Cyclin-like"/>
    <property type="match status" value="2"/>
</dbReference>